<reference evidence="4 5" key="1">
    <citation type="submission" date="2019-07" db="EMBL/GenBank/DDBJ databases">
        <title>Rufibacter sp. nov., isolated from lake sediment.</title>
        <authorList>
            <person name="Qu J.-H."/>
        </authorList>
    </citation>
    <scope>NUCLEOTIDE SEQUENCE [LARGE SCALE GENOMIC DNA]</scope>
    <source>
        <strain evidence="4 5">NBS58-1</strain>
    </source>
</reference>
<feature type="modified residue" description="4-aspartylphosphate" evidence="1">
    <location>
        <position position="55"/>
    </location>
</feature>
<dbReference type="InterPro" id="IPR007492">
    <property type="entry name" value="LytTR_DNA-bd_dom"/>
</dbReference>
<evidence type="ECO:0000313" key="4">
    <source>
        <dbReference type="EMBL" id="KAA3438803.1"/>
    </source>
</evidence>
<dbReference type="OrthoDB" id="646623at2"/>
<dbReference type="Gene3D" id="3.40.50.2300">
    <property type="match status" value="1"/>
</dbReference>
<evidence type="ECO:0000259" key="3">
    <source>
        <dbReference type="PROSITE" id="PS50930"/>
    </source>
</evidence>
<dbReference type="Pfam" id="PF00072">
    <property type="entry name" value="Response_reg"/>
    <property type="match status" value="1"/>
</dbReference>
<keyword evidence="5" id="KW-1185">Reference proteome</keyword>
<gene>
    <name evidence="4" type="ORF">FOA19_16445</name>
</gene>
<dbReference type="InterPro" id="IPR001789">
    <property type="entry name" value="Sig_transdc_resp-reg_receiver"/>
</dbReference>
<dbReference type="SMART" id="SM00448">
    <property type="entry name" value="REC"/>
    <property type="match status" value="1"/>
</dbReference>
<dbReference type="PROSITE" id="PS50930">
    <property type="entry name" value="HTH_LYTTR"/>
    <property type="match status" value="1"/>
</dbReference>
<dbReference type="Proteomes" id="UP000324133">
    <property type="component" value="Unassembled WGS sequence"/>
</dbReference>
<dbReference type="SMART" id="SM00850">
    <property type="entry name" value="LytTR"/>
    <property type="match status" value="1"/>
</dbReference>
<dbReference type="RefSeq" id="WP_149091859.1">
    <property type="nucleotide sequence ID" value="NZ_VKKY01000002.1"/>
</dbReference>
<name>A0A5B6TQV1_9BACT</name>
<feature type="domain" description="Response regulatory" evidence="2">
    <location>
        <begin position="2"/>
        <end position="115"/>
    </location>
</feature>
<dbReference type="Pfam" id="PF04397">
    <property type="entry name" value="LytTR"/>
    <property type="match status" value="1"/>
</dbReference>
<dbReference type="SUPFAM" id="SSF52172">
    <property type="entry name" value="CheY-like"/>
    <property type="match status" value="1"/>
</dbReference>
<keyword evidence="1" id="KW-0597">Phosphoprotein</keyword>
<dbReference type="InterPro" id="IPR046947">
    <property type="entry name" value="LytR-like"/>
</dbReference>
<dbReference type="PANTHER" id="PTHR37299:SF1">
    <property type="entry name" value="STAGE 0 SPORULATION PROTEIN A HOMOLOG"/>
    <property type="match status" value="1"/>
</dbReference>
<comment type="caution">
    <text evidence="4">The sequence shown here is derived from an EMBL/GenBank/DDBJ whole genome shotgun (WGS) entry which is preliminary data.</text>
</comment>
<protein>
    <submittedName>
        <fullName evidence="4">Response regulator transcription factor</fullName>
    </submittedName>
</protein>
<sequence length="260" mass="30204">MRILIVEDEAIAARRLRKMVEALEPASQIEAVLDSVASSVEWLKTNSAPDLLLLDIELADGQSFEIFAQLEVSCPVIFTTAYDEHVLKAFRLNSVDYLLKPIQEKELQRSLLKFRNMKKVFAGQDPHLVNLETLLQEINEQRTPAADLYRDRILVKQGHRMFSVICQEVAYFFTKEKVTFLRTKDDRHYQVDFTLEELERSLNPKDFFRANRQFIVNFAAVAKVSQELNAKLKISLHPDPEEEIMISREKAMEFRAWLGE</sequence>
<proteinExistence type="predicted"/>
<evidence type="ECO:0000256" key="1">
    <source>
        <dbReference type="PROSITE-ProRule" id="PRU00169"/>
    </source>
</evidence>
<accession>A0A5B6TQV1</accession>
<dbReference type="InterPro" id="IPR011006">
    <property type="entry name" value="CheY-like_superfamily"/>
</dbReference>
<dbReference type="EMBL" id="VKKY01000002">
    <property type="protein sequence ID" value="KAA3438803.1"/>
    <property type="molecule type" value="Genomic_DNA"/>
</dbReference>
<feature type="domain" description="HTH LytTR-type" evidence="3">
    <location>
        <begin position="153"/>
        <end position="260"/>
    </location>
</feature>
<dbReference type="GO" id="GO:0000156">
    <property type="term" value="F:phosphorelay response regulator activity"/>
    <property type="evidence" value="ECO:0007669"/>
    <property type="project" value="InterPro"/>
</dbReference>
<evidence type="ECO:0000259" key="2">
    <source>
        <dbReference type="PROSITE" id="PS50110"/>
    </source>
</evidence>
<dbReference type="FunFam" id="3.40.50.2300:FF:000361">
    <property type="entry name" value="Two-component system response regulator"/>
    <property type="match status" value="1"/>
</dbReference>
<dbReference type="GO" id="GO:0003677">
    <property type="term" value="F:DNA binding"/>
    <property type="evidence" value="ECO:0007669"/>
    <property type="project" value="InterPro"/>
</dbReference>
<evidence type="ECO:0000313" key="5">
    <source>
        <dbReference type="Proteomes" id="UP000324133"/>
    </source>
</evidence>
<dbReference type="AlphaFoldDB" id="A0A5B6TQV1"/>
<dbReference type="PROSITE" id="PS50110">
    <property type="entry name" value="RESPONSE_REGULATORY"/>
    <property type="match status" value="1"/>
</dbReference>
<organism evidence="4 5">
    <name type="scientific">Rufibacter hautae</name>
    <dbReference type="NCBI Taxonomy" id="2595005"/>
    <lineage>
        <taxon>Bacteria</taxon>
        <taxon>Pseudomonadati</taxon>
        <taxon>Bacteroidota</taxon>
        <taxon>Cytophagia</taxon>
        <taxon>Cytophagales</taxon>
        <taxon>Hymenobacteraceae</taxon>
        <taxon>Rufibacter</taxon>
    </lineage>
</organism>
<dbReference type="Gene3D" id="2.40.50.1020">
    <property type="entry name" value="LytTr DNA-binding domain"/>
    <property type="match status" value="1"/>
</dbReference>
<dbReference type="PANTHER" id="PTHR37299">
    <property type="entry name" value="TRANSCRIPTIONAL REGULATOR-RELATED"/>
    <property type="match status" value="1"/>
</dbReference>